<sequence length="143" mass="15663">MDIAQCVDAVLNCNADGASGLMKKYASTLSINIDLAHAEMSMVKMSTGGVSLANLKTAALTGFYPNFTKLLKLALSLPVGTATCERSFSAMSRVRNWMRTTMAQQRLSSLSLLYIDSDITKKIQPEDIVDQFDAKAPRRMLLH</sequence>
<dbReference type="EMBL" id="JBHFQA010000006">
    <property type="protein sequence ID" value="KAL2096809.1"/>
    <property type="molecule type" value="Genomic_DNA"/>
</dbReference>
<keyword evidence="3" id="KW-1185">Reference proteome</keyword>
<dbReference type="PANTHER" id="PTHR46289">
    <property type="entry name" value="52 KDA REPRESSOR OF THE INHIBITOR OF THE PROTEIN KINASE-LIKE PROTEIN-RELATED"/>
    <property type="match status" value="1"/>
</dbReference>
<dbReference type="InterPro" id="IPR008906">
    <property type="entry name" value="HATC_C_dom"/>
</dbReference>
<organism evidence="2 3">
    <name type="scientific">Coilia grayii</name>
    <name type="common">Gray's grenadier anchovy</name>
    <dbReference type="NCBI Taxonomy" id="363190"/>
    <lineage>
        <taxon>Eukaryota</taxon>
        <taxon>Metazoa</taxon>
        <taxon>Chordata</taxon>
        <taxon>Craniata</taxon>
        <taxon>Vertebrata</taxon>
        <taxon>Euteleostomi</taxon>
        <taxon>Actinopterygii</taxon>
        <taxon>Neopterygii</taxon>
        <taxon>Teleostei</taxon>
        <taxon>Clupei</taxon>
        <taxon>Clupeiformes</taxon>
        <taxon>Clupeoidei</taxon>
        <taxon>Engraulidae</taxon>
        <taxon>Coilinae</taxon>
        <taxon>Coilia</taxon>
    </lineage>
</organism>
<evidence type="ECO:0000313" key="2">
    <source>
        <dbReference type="EMBL" id="KAL2096809.1"/>
    </source>
</evidence>
<evidence type="ECO:0000259" key="1">
    <source>
        <dbReference type="Pfam" id="PF05699"/>
    </source>
</evidence>
<protein>
    <recommendedName>
        <fullName evidence="1">HAT C-terminal dimerisation domain-containing protein</fullName>
    </recommendedName>
</protein>
<accession>A0ABD1KC82</accession>
<proteinExistence type="predicted"/>
<dbReference type="AlphaFoldDB" id="A0ABD1KC82"/>
<reference evidence="2 3" key="1">
    <citation type="submission" date="2024-09" db="EMBL/GenBank/DDBJ databases">
        <title>A chromosome-level genome assembly of Gray's grenadier anchovy, Coilia grayii.</title>
        <authorList>
            <person name="Fu Z."/>
        </authorList>
    </citation>
    <scope>NUCLEOTIDE SEQUENCE [LARGE SCALE GENOMIC DNA]</scope>
    <source>
        <strain evidence="2">G4</strain>
        <tissue evidence="2">Muscle</tissue>
    </source>
</reference>
<dbReference type="Proteomes" id="UP001591681">
    <property type="component" value="Unassembled WGS sequence"/>
</dbReference>
<gene>
    <name evidence="2" type="ORF">ACEWY4_006016</name>
</gene>
<name>A0ABD1KC82_9TELE</name>
<dbReference type="InterPro" id="IPR052958">
    <property type="entry name" value="IFN-induced_PKR_regulator"/>
</dbReference>
<evidence type="ECO:0000313" key="3">
    <source>
        <dbReference type="Proteomes" id="UP001591681"/>
    </source>
</evidence>
<dbReference type="Pfam" id="PF05699">
    <property type="entry name" value="Dimer_Tnp_hAT"/>
    <property type="match status" value="1"/>
</dbReference>
<dbReference type="PANTHER" id="PTHR46289:SF14">
    <property type="entry name" value="DUF4371 DOMAIN-CONTAINING PROTEIN"/>
    <property type="match status" value="1"/>
</dbReference>
<comment type="caution">
    <text evidence="2">The sequence shown here is derived from an EMBL/GenBank/DDBJ whole genome shotgun (WGS) entry which is preliminary data.</text>
</comment>
<feature type="domain" description="HAT C-terminal dimerisation" evidence="1">
    <location>
        <begin position="61"/>
        <end position="118"/>
    </location>
</feature>